<evidence type="ECO:0000313" key="8">
    <source>
        <dbReference type="Proteomes" id="UP000177486"/>
    </source>
</evidence>
<evidence type="ECO:0008006" key="9">
    <source>
        <dbReference type="Google" id="ProtNLM"/>
    </source>
</evidence>
<organism evidence="7 8">
    <name type="scientific">Candidatus Niyogibacteria bacterium RIFCSPLOWO2_01_FULL_45_48</name>
    <dbReference type="NCBI Taxonomy" id="1801724"/>
    <lineage>
        <taxon>Bacteria</taxon>
        <taxon>Candidatus Niyogiibacteriota</taxon>
    </lineage>
</organism>
<dbReference type="InterPro" id="IPR001360">
    <property type="entry name" value="Glyco_hydro_1"/>
</dbReference>
<evidence type="ECO:0000256" key="5">
    <source>
        <dbReference type="RuleBase" id="RU003690"/>
    </source>
</evidence>
<keyword evidence="3 6" id="KW-0326">Glycosidase</keyword>
<keyword evidence="2 6" id="KW-0378">Hydrolase</keyword>
<dbReference type="Gene3D" id="3.20.20.80">
    <property type="entry name" value="Glycosidases"/>
    <property type="match status" value="2"/>
</dbReference>
<dbReference type="GO" id="GO:0008422">
    <property type="term" value="F:beta-glucosidase activity"/>
    <property type="evidence" value="ECO:0007669"/>
    <property type="project" value="TreeGrafter"/>
</dbReference>
<dbReference type="SUPFAM" id="SSF51445">
    <property type="entry name" value="(Trans)glycosidases"/>
    <property type="match status" value="1"/>
</dbReference>
<dbReference type="PANTHER" id="PTHR10353">
    <property type="entry name" value="GLYCOSYL HYDROLASE"/>
    <property type="match status" value="1"/>
</dbReference>
<comment type="similarity">
    <text evidence="1 5">Belongs to the glycosyl hydrolase 1 family.</text>
</comment>
<dbReference type="PANTHER" id="PTHR10353:SF209">
    <property type="entry name" value="GALACTOLIPID GALACTOSYLTRANSFERASE SFR2, CHLOROPLASTIC"/>
    <property type="match status" value="1"/>
</dbReference>
<evidence type="ECO:0000256" key="1">
    <source>
        <dbReference type="ARBA" id="ARBA00010838"/>
    </source>
</evidence>
<dbReference type="Pfam" id="PF00232">
    <property type="entry name" value="Glyco_hydro_1"/>
    <property type="match status" value="2"/>
</dbReference>
<sequence length="418" mass="49144">MLKTGFPEGFYWGASTSAHQVEGGNTNDWSVWERENSARLAKEALSKSYPGHVLNDYPGPLRRENYVSGASVDHYGRYEEDFNIAKSLGHNAHRFSIEWSRIEPKEGEFSEREIEHYRKVINALRARGVEPFITLWHFTNPIWIKNIGGWTNKKTAFFFVRFAEKMVKEFGDVKFWLTINEPMIYAGKSFLQGTWPPACRQAGRKEKSLLKYIRVLNNFSVAHKKAYEAVKKVNRSAQVGIAKNNIYFEGKGLNAVLANLADWWWNERFLDDIKDHQDFIGLNYYFHNRVKGFKFNQNENKKISDMGWEIYPEGIYRVLQNLAKYKKPIYITENGMAEAKDEKRADFIRSHLKWVNKAIKDSIDIRGYFYWSLLDNFEWDKGFWPRFGLLEVDHKTLERKIRESGLKYRDIILGKDKV</sequence>
<proteinExistence type="inferred from homology"/>
<evidence type="ECO:0000256" key="4">
    <source>
        <dbReference type="PROSITE-ProRule" id="PRU10055"/>
    </source>
</evidence>
<evidence type="ECO:0000256" key="6">
    <source>
        <dbReference type="RuleBase" id="RU004468"/>
    </source>
</evidence>
<dbReference type="InterPro" id="IPR033132">
    <property type="entry name" value="GH_1_N_CS"/>
</dbReference>
<dbReference type="InterPro" id="IPR017853">
    <property type="entry name" value="GH"/>
</dbReference>
<protein>
    <recommendedName>
        <fullName evidence="9">Beta-glucosidase</fullName>
    </recommendedName>
</protein>
<feature type="active site" description="Nucleophile" evidence="4">
    <location>
        <position position="333"/>
    </location>
</feature>
<evidence type="ECO:0000313" key="7">
    <source>
        <dbReference type="EMBL" id="OGZ29331.1"/>
    </source>
</evidence>
<dbReference type="InterPro" id="IPR018120">
    <property type="entry name" value="Glyco_hydro_1_AS"/>
</dbReference>
<dbReference type="GO" id="GO:0005975">
    <property type="term" value="P:carbohydrate metabolic process"/>
    <property type="evidence" value="ECO:0007669"/>
    <property type="project" value="InterPro"/>
</dbReference>
<name>A0A1G2EVE0_9BACT</name>
<comment type="caution">
    <text evidence="7">The sequence shown here is derived from an EMBL/GenBank/DDBJ whole genome shotgun (WGS) entry which is preliminary data.</text>
</comment>
<dbReference type="EMBL" id="MHMQ01000039">
    <property type="protein sequence ID" value="OGZ29331.1"/>
    <property type="molecule type" value="Genomic_DNA"/>
</dbReference>
<evidence type="ECO:0000256" key="2">
    <source>
        <dbReference type="ARBA" id="ARBA00022801"/>
    </source>
</evidence>
<dbReference type="PRINTS" id="PR00131">
    <property type="entry name" value="GLHYDRLASE1"/>
</dbReference>
<dbReference type="AlphaFoldDB" id="A0A1G2EVE0"/>
<dbReference type="PROSITE" id="PS00653">
    <property type="entry name" value="GLYCOSYL_HYDROL_F1_2"/>
    <property type="match status" value="1"/>
</dbReference>
<accession>A0A1G2EVE0</accession>
<dbReference type="PROSITE" id="PS00572">
    <property type="entry name" value="GLYCOSYL_HYDROL_F1_1"/>
    <property type="match status" value="1"/>
</dbReference>
<evidence type="ECO:0000256" key="3">
    <source>
        <dbReference type="ARBA" id="ARBA00023295"/>
    </source>
</evidence>
<reference evidence="7 8" key="1">
    <citation type="journal article" date="2016" name="Nat. Commun.">
        <title>Thousands of microbial genomes shed light on interconnected biogeochemical processes in an aquifer system.</title>
        <authorList>
            <person name="Anantharaman K."/>
            <person name="Brown C.T."/>
            <person name="Hug L.A."/>
            <person name="Sharon I."/>
            <person name="Castelle C.J."/>
            <person name="Probst A.J."/>
            <person name="Thomas B.C."/>
            <person name="Singh A."/>
            <person name="Wilkins M.J."/>
            <person name="Karaoz U."/>
            <person name="Brodie E.L."/>
            <person name="Williams K.H."/>
            <person name="Hubbard S.S."/>
            <person name="Banfield J.F."/>
        </authorList>
    </citation>
    <scope>NUCLEOTIDE SEQUENCE [LARGE SCALE GENOMIC DNA]</scope>
</reference>
<dbReference type="Proteomes" id="UP000177486">
    <property type="component" value="Unassembled WGS sequence"/>
</dbReference>
<gene>
    <name evidence="7" type="ORF">A2931_02760</name>
</gene>